<dbReference type="InterPro" id="IPR020449">
    <property type="entry name" value="Tscrpt_reg_AraC-type_HTH"/>
</dbReference>
<dbReference type="InterPro" id="IPR032687">
    <property type="entry name" value="AraC-type_N"/>
</dbReference>
<gene>
    <name evidence="6" type="ORF">V1H85_17395</name>
</gene>
<accession>A0ABU7IMP7</accession>
<evidence type="ECO:0000313" key="6">
    <source>
        <dbReference type="EMBL" id="MEE1974237.1"/>
    </source>
</evidence>
<evidence type="ECO:0000256" key="4">
    <source>
        <dbReference type="SAM" id="Coils"/>
    </source>
</evidence>
<keyword evidence="2" id="KW-0238">DNA-binding</keyword>
<dbReference type="PANTHER" id="PTHR47894:SF4">
    <property type="entry name" value="HTH-TYPE TRANSCRIPTIONAL REGULATOR GADX"/>
    <property type="match status" value="1"/>
</dbReference>
<protein>
    <submittedName>
        <fullName evidence="6">Helix-turn-helix domain-containing protein</fullName>
    </submittedName>
</protein>
<feature type="domain" description="HTH araC/xylS-type" evidence="5">
    <location>
        <begin position="226"/>
        <end position="324"/>
    </location>
</feature>
<evidence type="ECO:0000256" key="2">
    <source>
        <dbReference type="ARBA" id="ARBA00023125"/>
    </source>
</evidence>
<dbReference type="PRINTS" id="PR00032">
    <property type="entry name" value="HTHARAC"/>
</dbReference>
<evidence type="ECO:0000256" key="1">
    <source>
        <dbReference type="ARBA" id="ARBA00023015"/>
    </source>
</evidence>
<evidence type="ECO:0000259" key="5">
    <source>
        <dbReference type="PROSITE" id="PS01124"/>
    </source>
</evidence>
<keyword evidence="1" id="KW-0805">Transcription regulation</keyword>
<keyword evidence="4" id="KW-0175">Coiled coil</keyword>
<dbReference type="Pfam" id="PF12625">
    <property type="entry name" value="Arabinose_bd"/>
    <property type="match status" value="1"/>
</dbReference>
<dbReference type="RefSeq" id="WP_272638031.1">
    <property type="nucleotide sequence ID" value="NZ_JAZDDF010000016.1"/>
</dbReference>
<dbReference type="PANTHER" id="PTHR47894">
    <property type="entry name" value="HTH-TYPE TRANSCRIPTIONAL REGULATOR GADX"/>
    <property type="match status" value="1"/>
</dbReference>
<feature type="coiled-coil region" evidence="4">
    <location>
        <begin position="207"/>
        <end position="234"/>
    </location>
</feature>
<dbReference type="Pfam" id="PF12833">
    <property type="entry name" value="HTH_18"/>
    <property type="match status" value="1"/>
</dbReference>
<keyword evidence="7" id="KW-1185">Reference proteome</keyword>
<dbReference type="InterPro" id="IPR009057">
    <property type="entry name" value="Homeodomain-like_sf"/>
</dbReference>
<evidence type="ECO:0000313" key="7">
    <source>
        <dbReference type="Proteomes" id="UP001343698"/>
    </source>
</evidence>
<dbReference type="PROSITE" id="PS01124">
    <property type="entry name" value="HTH_ARAC_FAMILY_2"/>
    <property type="match status" value="1"/>
</dbReference>
<dbReference type="Gene3D" id="1.10.10.60">
    <property type="entry name" value="Homeodomain-like"/>
    <property type="match status" value="1"/>
</dbReference>
<proteinExistence type="predicted"/>
<keyword evidence="3" id="KW-0804">Transcription</keyword>
<sequence>MAFVSASIYKKAIALAQKEGLNKDFVASLEPGTTAAVHIPMELLLEVYETAEKHLSPGFGLRQGKQLDSNDYGTLGLSWKTCLRAVDVLRNVKRYMVLVTNDGSIELQEGPLETRLILHRDVYRNGIKTANEASFVMLNGVLKEVSGRLIQPIQVSFKHKFSNELYFSEHFNCPVVFNASENAVTYNTEELQYSTIKADKFIHKFLVERMEEEKSKLKLEVDILRQEINQLLEQSISSGIPSLEQVSAYLGMSARTLKRRLSERNLSFRKLIQKKQEETAVHLLSNTNQSIGEIAFLTGFSEQSAFNRAFKRWTGISPNSYRKEI</sequence>
<dbReference type="SUPFAM" id="SSF46689">
    <property type="entry name" value="Homeodomain-like"/>
    <property type="match status" value="1"/>
</dbReference>
<dbReference type="Proteomes" id="UP001343698">
    <property type="component" value="Unassembled WGS sequence"/>
</dbReference>
<dbReference type="EMBL" id="JAZDDF010000016">
    <property type="protein sequence ID" value="MEE1974237.1"/>
    <property type="molecule type" value="Genomic_DNA"/>
</dbReference>
<reference evidence="6 7" key="1">
    <citation type="submission" date="2024-01" db="EMBL/GenBank/DDBJ databases">
        <title>Maribacter spp. originated from different algae showed divergent polysaccharides utilization ability.</title>
        <authorList>
            <person name="Wang H."/>
            <person name="Wu Y."/>
        </authorList>
    </citation>
    <scope>NUCLEOTIDE SEQUENCE [LARGE SCALE GENOMIC DNA]</scope>
    <source>
        <strain evidence="6 7">KPT27_14</strain>
    </source>
</reference>
<dbReference type="SMART" id="SM00342">
    <property type="entry name" value="HTH_ARAC"/>
    <property type="match status" value="1"/>
</dbReference>
<comment type="caution">
    <text evidence="6">The sequence shown here is derived from an EMBL/GenBank/DDBJ whole genome shotgun (WGS) entry which is preliminary data.</text>
</comment>
<organism evidence="6 7">
    <name type="scientific">Maribacter flavus</name>
    <dbReference type="NCBI Taxonomy" id="1658664"/>
    <lineage>
        <taxon>Bacteria</taxon>
        <taxon>Pseudomonadati</taxon>
        <taxon>Bacteroidota</taxon>
        <taxon>Flavobacteriia</taxon>
        <taxon>Flavobacteriales</taxon>
        <taxon>Flavobacteriaceae</taxon>
        <taxon>Maribacter</taxon>
    </lineage>
</organism>
<name>A0ABU7IMP7_9FLAO</name>
<evidence type="ECO:0000256" key="3">
    <source>
        <dbReference type="ARBA" id="ARBA00023163"/>
    </source>
</evidence>
<dbReference type="InterPro" id="IPR018060">
    <property type="entry name" value="HTH_AraC"/>
</dbReference>